<proteinExistence type="predicted"/>
<name>A0A4E0RVV5_FASHE</name>
<dbReference type="AlphaFoldDB" id="A0A4E0RVV5"/>
<accession>A0A4E0RVV5</accession>
<feature type="compositionally biased region" description="Polar residues" evidence="1">
    <location>
        <begin position="418"/>
        <end position="437"/>
    </location>
</feature>
<sequence>MPRSDILHAVHELTNFSDKYVEQKYGIPDGKHYYHINKRKRKTIPPQKRDLSDDEMEDTHSSGHESMEHDEPINLMKRDTDANHAAELSGGRNLEPMGVTSNLSVEQNRMYNILLNYLLMKYNLQSDLKDGTNNNPVNKLFGRYPDITPQHPGAPFATPLFPSLIPSTLSCNFGDKANCSREFLSVDGASSTSNPLKPNTIRYGVCENEPWKQSILNALNTCINNIPIPKSGYDNYDTMLLCYKSLIEKAFSLQQAVDIYLNLLQAAPAPDLASSDNINGCIASRFPAIFSPRFGWSQAVSLTPVVSTSSPGIGGAISSVEKSATDVHSNQNISGDWENGDKAFQCENNISSDLRLSACPVDLTKAEKRCQSVQLTSSLRTQRVPSGTEVAEKLGKEGAHFLSRLFNSTKTEISTHSDYNGISSHNSSTDFNLSPSSDKFEFSPRSLKDQGSLNSSRLGETTSSLENNYMSVGARSGLSLRRKSYFKTKRLKKSFCSTASSVINDGSDSNQVKKSNFRGTSEEENRVAPDFQPMEVNGQIVLCEAHPNVKLSKDIFYSLIVKSSGSATRLIRLLMKSFFTQDELAASSLSGEGIYKQRLEPSITEAIKSELICSGVHRVLWYR</sequence>
<dbReference type="Proteomes" id="UP000230066">
    <property type="component" value="Unassembled WGS sequence"/>
</dbReference>
<feature type="compositionally biased region" description="Basic and acidic residues" evidence="1">
    <location>
        <begin position="438"/>
        <end position="448"/>
    </location>
</feature>
<protein>
    <recommendedName>
        <fullName evidence="4">BEN domain-containing protein</fullName>
    </recommendedName>
</protein>
<reference evidence="2" key="1">
    <citation type="submission" date="2019-03" db="EMBL/GenBank/DDBJ databases">
        <title>Improved annotation for the trematode Fasciola hepatica.</title>
        <authorList>
            <person name="Choi Y.-J."/>
            <person name="Martin J."/>
            <person name="Mitreva M."/>
        </authorList>
    </citation>
    <scope>NUCLEOTIDE SEQUENCE [LARGE SCALE GENOMIC DNA]</scope>
</reference>
<dbReference type="EMBL" id="JXXN02000662">
    <property type="protein sequence ID" value="THD26678.1"/>
    <property type="molecule type" value="Genomic_DNA"/>
</dbReference>
<keyword evidence="3" id="KW-1185">Reference proteome</keyword>
<evidence type="ECO:0008006" key="4">
    <source>
        <dbReference type="Google" id="ProtNLM"/>
    </source>
</evidence>
<gene>
    <name evidence="2" type="ORF">D915_002393</name>
</gene>
<feature type="compositionally biased region" description="Polar residues" evidence="1">
    <location>
        <begin position="449"/>
        <end position="460"/>
    </location>
</feature>
<evidence type="ECO:0000256" key="1">
    <source>
        <dbReference type="SAM" id="MobiDB-lite"/>
    </source>
</evidence>
<feature type="compositionally biased region" description="Basic and acidic residues" evidence="1">
    <location>
        <begin position="58"/>
        <end position="68"/>
    </location>
</feature>
<feature type="region of interest" description="Disordered" evidence="1">
    <location>
        <begin position="36"/>
        <end position="68"/>
    </location>
</feature>
<evidence type="ECO:0000313" key="3">
    <source>
        <dbReference type="Proteomes" id="UP000230066"/>
    </source>
</evidence>
<evidence type="ECO:0000313" key="2">
    <source>
        <dbReference type="EMBL" id="THD26678.1"/>
    </source>
</evidence>
<feature type="region of interest" description="Disordered" evidence="1">
    <location>
        <begin position="418"/>
        <end position="460"/>
    </location>
</feature>
<organism evidence="2 3">
    <name type="scientific">Fasciola hepatica</name>
    <name type="common">Liver fluke</name>
    <dbReference type="NCBI Taxonomy" id="6192"/>
    <lineage>
        <taxon>Eukaryota</taxon>
        <taxon>Metazoa</taxon>
        <taxon>Spiralia</taxon>
        <taxon>Lophotrochozoa</taxon>
        <taxon>Platyhelminthes</taxon>
        <taxon>Trematoda</taxon>
        <taxon>Digenea</taxon>
        <taxon>Plagiorchiida</taxon>
        <taxon>Echinostomata</taxon>
        <taxon>Echinostomatoidea</taxon>
        <taxon>Fasciolidae</taxon>
        <taxon>Fasciola</taxon>
    </lineage>
</organism>
<comment type="caution">
    <text evidence="2">The sequence shown here is derived from an EMBL/GenBank/DDBJ whole genome shotgun (WGS) entry which is preliminary data.</text>
</comment>